<feature type="chain" id="PRO_5046521796" description="T9SS type A sorting domain-containing protein" evidence="1">
    <location>
        <begin position="25"/>
        <end position="433"/>
    </location>
</feature>
<reference evidence="2 3" key="1">
    <citation type="submission" date="2020-03" db="EMBL/GenBank/DDBJ databases">
        <title>Genomic Encyclopedia of Type Strains, Phase IV (KMG-V): Genome sequencing to study the core and pangenomes of soil and plant-associated prokaryotes.</title>
        <authorList>
            <person name="Whitman W."/>
        </authorList>
    </citation>
    <scope>NUCLEOTIDE SEQUENCE [LARGE SCALE GENOMIC DNA]</scope>
    <source>
        <strain evidence="2 3">1B</strain>
    </source>
</reference>
<protein>
    <recommendedName>
        <fullName evidence="4">T9SS type A sorting domain-containing protein</fullName>
    </recommendedName>
</protein>
<dbReference type="NCBIfam" id="TIGR04183">
    <property type="entry name" value="Por_Secre_tail"/>
    <property type="match status" value="1"/>
</dbReference>
<dbReference type="InterPro" id="IPR026444">
    <property type="entry name" value="Secre_tail"/>
</dbReference>
<accession>A0ABX1HLD9</accession>
<dbReference type="EMBL" id="JAAVTK010000013">
    <property type="protein sequence ID" value="NKI91074.1"/>
    <property type="molecule type" value="Genomic_DNA"/>
</dbReference>
<organism evidence="2 3">
    <name type="scientific">Hymenobacter artigasi</name>
    <dbReference type="NCBI Taxonomy" id="2719616"/>
    <lineage>
        <taxon>Bacteria</taxon>
        <taxon>Pseudomonadati</taxon>
        <taxon>Bacteroidota</taxon>
        <taxon>Cytophagia</taxon>
        <taxon>Cytophagales</taxon>
        <taxon>Hymenobacteraceae</taxon>
        <taxon>Hymenobacter</taxon>
    </lineage>
</organism>
<gene>
    <name evidence="2" type="ORF">HBN54_003686</name>
</gene>
<evidence type="ECO:0000313" key="2">
    <source>
        <dbReference type="EMBL" id="NKI91074.1"/>
    </source>
</evidence>
<feature type="signal peptide" evidence="1">
    <location>
        <begin position="1"/>
        <end position="24"/>
    </location>
</feature>
<comment type="caution">
    <text evidence="2">The sequence shown here is derived from an EMBL/GenBank/DDBJ whole genome shotgun (WGS) entry which is preliminary data.</text>
</comment>
<evidence type="ECO:0008006" key="4">
    <source>
        <dbReference type="Google" id="ProtNLM"/>
    </source>
</evidence>
<sequence>MEKIITYLSLTIMLLLGRAFSSQAQCTFTAVKDGDFYDPATWTVSGSKCTSTAPVSNSDATIVINGFNVVLNGNYAVDKNGSISLLGGGSLIGGANLTLGDGSGGPTDTNLLVGAGSTLRVAQLTVDKAKVMVMAQGTAATPTLLRTDCNLILVNSDIIDNSRVIINGSIDLTRGGADNTLCGTGSLRIGGCVFGNNGAFKKLAANCASSLVTVCALRLTAGCPGPIDATNNSELECQSLAVCSGPLPVELVMFTATVTGRQGVALRWVTASEKNSKEFVVERSADGKTFNALHTMAAAGSTQLRTTYDYTDEQPLFGTSYYRLRQVDFDGTTAYSPVQTVRPGSANAEGLAVYPGSQAHQWVVRTSLPAEVLATGPATVRVFDALGRSQQITCTPETGQTGRWLLDLRALPTGIYIVRLVSAAGSFSQRIAH</sequence>
<evidence type="ECO:0000256" key="1">
    <source>
        <dbReference type="SAM" id="SignalP"/>
    </source>
</evidence>
<proteinExistence type="predicted"/>
<name>A0ABX1HLD9_9BACT</name>
<dbReference type="Gene3D" id="2.60.40.10">
    <property type="entry name" value="Immunoglobulins"/>
    <property type="match status" value="1"/>
</dbReference>
<dbReference type="Proteomes" id="UP000717634">
    <property type="component" value="Unassembled WGS sequence"/>
</dbReference>
<keyword evidence="1" id="KW-0732">Signal</keyword>
<dbReference type="RefSeq" id="WP_168674651.1">
    <property type="nucleotide sequence ID" value="NZ_JAAVTK010000013.1"/>
</dbReference>
<evidence type="ECO:0000313" key="3">
    <source>
        <dbReference type="Proteomes" id="UP000717634"/>
    </source>
</evidence>
<keyword evidence="3" id="KW-1185">Reference proteome</keyword>
<dbReference type="InterPro" id="IPR013783">
    <property type="entry name" value="Ig-like_fold"/>
</dbReference>